<keyword evidence="4 6" id="KW-1133">Transmembrane helix</keyword>
<comment type="similarity">
    <text evidence="2">Belongs to the PA-phosphatase related phosphoesterase family.</text>
</comment>
<feature type="transmembrane region" description="Helical" evidence="6">
    <location>
        <begin position="225"/>
        <end position="246"/>
    </location>
</feature>
<keyword evidence="3 6" id="KW-0812">Transmembrane</keyword>
<evidence type="ECO:0000256" key="4">
    <source>
        <dbReference type="ARBA" id="ARBA00022989"/>
    </source>
</evidence>
<dbReference type="InterPro" id="IPR000326">
    <property type="entry name" value="PAP2/HPO"/>
</dbReference>
<comment type="subcellular location">
    <subcellularLocation>
        <location evidence="1">Membrane</location>
        <topology evidence="1">Multi-pass membrane protein</topology>
    </subcellularLocation>
</comment>
<feature type="transmembrane region" description="Helical" evidence="6">
    <location>
        <begin position="43"/>
        <end position="65"/>
    </location>
</feature>
<evidence type="ECO:0000256" key="1">
    <source>
        <dbReference type="ARBA" id="ARBA00004141"/>
    </source>
</evidence>
<dbReference type="GO" id="GO:0046839">
    <property type="term" value="P:phospholipid dephosphorylation"/>
    <property type="evidence" value="ECO:0007669"/>
    <property type="project" value="TreeGrafter"/>
</dbReference>
<dbReference type="OrthoDB" id="8907274at2759"/>
<evidence type="ECO:0000256" key="2">
    <source>
        <dbReference type="ARBA" id="ARBA00008816"/>
    </source>
</evidence>
<name>A0A834RA98_SARSC</name>
<dbReference type="InterPro" id="IPR043216">
    <property type="entry name" value="PAP-like"/>
</dbReference>
<reference evidence="10" key="1">
    <citation type="journal article" date="2020" name="PLoS Negl. Trop. Dis.">
        <title>High-quality nuclear genome for Sarcoptes scabiei-A critical resource for a neglected parasite.</title>
        <authorList>
            <person name="Korhonen P.K."/>
            <person name="Gasser R.B."/>
            <person name="Ma G."/>
            <person name="Wang T."/>
            <person name="Stroehlein A.J."/>
            <person name="Young N.D."/>
            <person name="Ang C.S."/>
            <person name="Fernando D.D."/>
            <person name="Lu H.C."/>
            <person name="Taylor S."/>
            <person name="Reynolds S.L."/>
            <person name="Mofiz E."/>
            <person name="Najaraj S.H."/>
            <person name="Gowda H."/>
            <person name="Madugundu A."/>
            <person name="Renuse S."/>
            <person name="Holt D."/>
            <person name="Pandey A."/>
            <person name="Papenfuss A.T."/>
            <person name="Fischer K."/>
        </authorList>
    </citation>
    <scope>NUCLEOTIDE SEQUENCE [LARGE SCALE GENOMIC DNA]</scope>
</reference>
<dbReference type="Proteomes" id="UP000070412">
    <property type="component" value="Unassembled WGS sequence"/>
</dbReference>
<feature type="domain" description="Phosphatidic acid phosphatase type 2/haloperoxidase" evidence="7">
    <location>
        <begin position="89"/>
        <end position="246"/>
    </location>
</feature>
<dbReference type="PANTHER" id="PTHR10165">
    <property type="entry name" value="LIPID PHOSPHATE PHOSPHATASE"/>
    <property type="match status" value="1"/>
</dbReference>
<keyword evidence="10" id="KW-1185">Reference proteome</keyword>
<evidence type="ECO:0000313" key="8">
    <source>
        <dbReference type="EMBL" id="KAF7492709.1"/>
    </source>
</evidence>
<feature type="transmembrane region" description="Helical" evidence="6">
    <location>
        <begin position="6"/>
        <end position="22"/>
    </location>
</feature>
<evidence type="ECO:0000259" key="7">
    <source>
        <dbReference type="SMART" id="SM00014"/>
    </source>
</evidence>
<dbReference type="GO" id="GO:0006644">
    <property type="term" value="P:phospholipid metabolic process"/>
    <property type="evidence" value="ECO:0007669"/>
    <property type="project" value="InterPro"/>
</dbReference>
<dbReference type="Pfam" id="PF01569">
    <property type="entry name" value="PAP2"/>
    <property type="match status" value="1"/>
</dbReference>
<evidence type="ECO:0000256" key="6">
    <source>
        <dbReference type="SAM" id="Phobius"/>
    </source>
</evidence>
<evidence type="ECO:0000313" key="10">
    <source>
        <dbReference type="Proteomes" id="UP000070412"/>
    </source>
</evidence>
<dbReference type="SMART" id="SM00014">
    <property type="entry name" value="acidPPc"/>
    <property type="match status" value="1"/>
</dbReference>
<dbReference type="EMBL" id="WVUK01000056">
    <property type="protein sequence ID" value="KAF7492709.1"/>
    <property type="molecule type" value="Genomic_DNA"/>
</dbReference>
<gene>
    <name evidence="8" type="ORF">SSS_7982</name>
</gene>
<feature type="transmembrane region" description="Helical" evidence="6">
    <location>
        <begin position="89"/>
        <end position="106"/>
    </location>
</feature>
<feature type="transmembrane region" description="Helical" evidence="6">
    <location>
        <begin position="200"/>
        <end position="219"/>
    </location>
</feature>
<dbReference type="OMA" id="HASASCY"/>
<dbReference type="AlphaFoldDB" id="A0A834RA98"/>
<dbReference type="Gene3D" id="1.20.144.10">
    <property type="entry name" value="Phosphatidic acid phosphatase type 2/haloperoxidase"/>
    <property type="match status" value="1"/>
</dbReference>
<dbReference type="GO" id="GO:0008195">
    <property type="term" value="F:phosphatidate phosphatase activity"/>
    <property type="evidence" value="ECO:0007669"/>
    <property type="project" value="TreeGrafter"/>
</dbReference>
<reference evidence="8" key="2">
    <citation type="submission" date="2020-01" db="EMBL/GenBank/DDBJ databases">
        <authorList>
            <person name="Korhonen P.K.K."/>
            <person name="Guangxu M.G."/>
            <person name="Wang T.W."/>
            <person name="Stroehlein A.J.S."/>
            <person name="Young N.D."/>
            <person name="Ang C.-S.A."/>
            <person name="Fernando D.W.F."/>
            <person name="Lu H.L."/>
            <person name="Taylor S.T."/>
            <person name="Ehtesham M.E.M."/>
            <person name="Najaraj S.H.N."/>
            <person name="Harsha G.H.G."/>
            <person name="Madugundu A.M."/>
            <person name="Renuse S.R."/>
            <person name="Holt D.H."/>
            <person name="Pandey A.P."/>
            <person name="Papenfuss A.P."/>
            <person name="Gasser R.B.G."/>
            <person name="Fischer K.F."/>
        </authorList>
    </citation>
    <scope>NUCLEOTIDE SEQUENCE</scope>
    <source>
        <strain evidence="8">SSS_KF_BRIS2020</strain>
    </source>
</reference>
<organism evidence="8">
    <name type="scientific">Sarcoptes scabiei</name>
    <name type="common">Itch mite</name>
    <name type="synonym">Acarus scabiei</name>
    <dbReference type="NCBI Taxonomy" id="52283"/>
    <lineage>
        <taxon>Eukaryota</taxon>
        <taxon>Metazoa</taxon>
        <taxon>Ecdysozoa</taxon>
        <taxon>Arthropoda</taxon>
        <taxon>Chelicerata</taxon>
        <taxon>Arachnida</taxon>
        <taxon>Acari</taxon>
        <taxon>Acariformes</taxon>
        <taxon>Sarcoptiformes</taxon>
        <taxon>Astigmata</taxon>
        <taxon>Psoroptidia</taxon>
        <taxon>Sarcoptoidea</taxon>
        <taxon>Sarcoptidae</taxon>
        <taxon>Sarcoptinae</taxon>
        <taxon>Sarcoptes</taxon>
    </lineage>
</organism>
<dbReference type="InterPro" id="IPR036938">
    <property type="entry name" value="PAP2/HPO_sf"/>
</dbReference>
<evidence type="ECO:0000256" key="5">
    <source>
        <dbReference type="ARBA" id="ARBA00023136"/>
    </source>
</evidence>
<dbReference type="SUPFAM" id="SSF48317">
    <property type="entry name" value="Acid phosphatase/Vanadium-dependent haloperoxidase"/>
    <property type="match status" value="1"/>
</dbReference>
<dbReference type="PANTHER" id="PTHR10165:SF103">
    <property type="entry name" value="PHOSPHOLIPID PHOSPHATASE HOMOLOG 1.2 HOMOLOG"/>
    <property type="match status" value="1"/>
</dbReference>
<evidence type="ECO:0000256" key="3">
    <source>
        <dbReference type="ARBA" id="ARBA00022692"/>
    </source>
</evidence>
<protein>
    <submittedName>
        <fullName evidence="8">Phospholipid phosphatase 3</fullName>
    </submittedName>
</protein>
<proteinExistence type="inferred from homology"/>
<accession>A0A834RA98</accession>
<dbReference type="EnsemblMetazoa" id="SSS_7982s_mrna">
    <property type="protein sequence ID" value="KAF7492709.1"/>
    <property type="gene ID" value="SSS_7982"/>
</dbReference>
<keyword evidence="5 6" id="KW-0472">Membrane</keyword>
<dbReference type="GO" id="GO:0007165">
    <property type="term" value="P:signal transduction"/>
    <property type="evidence" value="ECO:0007669"/>
    <property type="project" value="TreeGrafter"/>
</dbReference>
<sequence length="252" mass="30237">MFNKLRYVLIQICFFIIIHKYYRIFRRGFYCSDETIQKEFHTLIIDVKCLFLFTLFLPLLVIFFVEKFHQNYHQNDHCQKCSNSIRKSIIRYLFGFMINLNFTMIVKRSIGKLRPFTYRFCNLDRYCSEGSIDRYISTFECINKEFPFFIDEPRESFFSGHSALGTFAGIYLNYFLHTHFYSAVVERQSPNSSSKSLRKYLFFIAQILLLILSMIPGYTQYINNWHFLSDILVGFVVGSTIAFLHYRLTFKR</sequence>
<reference evidence="9" key="3">
    <citation type="submission" date="2022-06" db="UniProtKB">
        <authorList>
            <consortium name="EnsemblMetazoa"/>
        </authorList>
    </citation>
    <scope>IDENTIFICATION</scope>
</reference>
<evidence type="ECO:0000313" key="9">
    <source>
        <dbReference type="EnsemblMetazoa" id="KAF7492709.1"/>
    </source>
</evidence>
<dbReference type="GO" id="GO:0005886">
    <property type="term" value="C:plasma membrane"/>
    <property type="evidence" value="ECO:0007669"/>
    <property type="project" value="TreeGrafter"/>
</dbReference>